<name>A0A512JBG1_9HYPH</name>
<evidence type="ECO:0000313" key="3">
    <source>
        <dbReference type="Proteomes" id="UP000321960"/>
    </source>
</evidence>
<evidence type="ECO:0000313" key="1">
    <source>
        <dbReference type="EMBL" id="GEP07219.1"/>
    </source>
</evidence>
<gene>
    <name evidence="2" type="ORF">GCM10007888_60150</name>
    <name evidence="1" type="ORF">MOX02_52570</name>
</gene>
<reference evidence="4" key="2">
    <citation type="journal article" date="2019" name="Int. J. Syst. Evol. Microbiol.">
        <title>The Global Catalogue of Microorganisms (GCM) 10K type strain sequencing project: providing services to taxonomists for standard genome sequencing and annotation.</title>
        <authorList>
            <consortium name="The Broad Institute Genomics Platform"/>
            <consortium name="The Broad Institute Genome Sequencing Center for Infectious Disease"/>
            <person name="Wu L."/>
            <person name="Ma J."/>
        </authorList>
    </citation>
    <scope>NUCLEOTIDE SEQUENCE [LARGE SCALE GENOMIC DNA]</scope>
    <source>
        <strain evidence="4">NBRC 107715</strain>
    </source>
</reference>
<organism evidence="1 3">
    <name type="scientific">Methylobacterium oxalidis</name>
    <dbReference type="NCBI Taxonomy" id="944322"/>
    <lineage>
        <taxon>Bacteria</taxon>
        <taxon>Pseudomonadati</taxon>
        <taxon>Pseudomonadota</taxon>
        <taxon>Alphaproteobacteria</taxon>
        <taxon>Hyphomicrobiales</taxon>
        <taxon>Methylobacteriaceae</taxon>
        <taxon>Methylobacterium</taxon>
    </lineage>
</organism>
<accession>A0A512JBG1</accession>
<protein>
    <submittedName>
        <fullName evidence="1">Uncharacterized protein</fullName>
    </submittedName>
</protein>
<dbReference type="Proteomes" id="UP001156856">
    <property type="component" value="Unassembled WGS sequence"/>
</dbReference>
<dbReference type="EMBL" id="BJZU01000141">
    <property type="protein sequence ID" value="GEP07219.1"/>
    <property type="molecule type" value="Genomic_DNA"/>
</dbReference>
<dbReference type="EMBL" id="BSPK01000114">
    <property type="protein sequence ID" value="GLS67631.1"/>
    <property type="molecule type" value="Genomic_DNA"/>
</dbReference>
<dbReference type="AlphaFoldDB" id="A0A512JBG1"/>
<evidence type="ECO:0000313" key="4">
    <source>
        <dbReference type="Proteomes" id="UP001156856"/>
    </source>
</evidence>
<reference evidence="2" key="4">
    <citation type="submission" date="2023-01" db="EMBL/GenBank/DDBJ databases">
        <title>Draft genome sequence of Methylobacterium oxalidis strain NBRC 107715.</title>
        <authorList>
            <person name="Sun Q."/>
            <person name="Mori K."/>
        </authorList>
    </citation>
    <scope>NUCLEOTIDE SEQUENCE</scope>
    <source>
        <strain evidence="2">NBRC 107715</strain>
    </source>
</reference>
<dbReference type="Proteomes" id="UP000321960">
    <property type="component" value="Unassembled WGS sequence"/>
</dbReference>
<reference evidence="2" key="1">
    <citation type="journal article" date="2014" name="Int. J. Syst. Evol. Microbiol.">
        <title>Complete genome of a new Firmicutes species belonging to the dominant human colonic microbiota ('Ruminococcus bicirculans') reveals two chromosomes and a selective capacity to utilize plant glucans.</title>
        <authorList>
            <consortium name="NISC Comparative Sequencing Program"/>
            <person name="Wegmann U."/>
            <person name="Louis P."/>
            <person name="Goesmann A."/>
            <person name="Henrissat B."/>
            <person name="Duncan S.H."/>
            <person name="Flint H.J."/>
        </authorList>
    </citation>
    <scope>NUCLEOTIDE SEQUENCE</scope>
    <source>
        <strain evidence="2">NBRC 107715</strain>
    </source>
</reference>
<comment type="caution">
    <text evidence="1">The sequence shown here is derived from an EMBL/GenBank/DDBJ whole genome shotgun (WGS) entry which is preliminary data.</text>
</comment>
<sequence>MCTSAPCPILQRLVDLREDERLQRGEPDREAVFLRMAELEAEALEVCSENRTLRAIRAALALVDLDFLRPASVARLIG</sequence>
<evidence type="ECO:0000313" key="2">
    <source>
        <dbReference type="EMBL" id="GLS67631.1"/>
    </source>
</evidence>
<proteinExistence type="predicted"/>
<reference evidence="1 3" key="3">
    <citation type="submission" date="2019-07" db="EMBL/GenBank/DDBJ databases">
        <title>Whole genome shotgun sequence of Methylobacterium oxalidis NBRC 107715.</title>
        <authorList>
            <person name="Hosoyama A."/>
            <person name="Uohara A."/>
            <person name="Ohji S."/>
            <person name="Ichikawa N."/>
        </authorList>
    </citation>
    <scope>NUCLEOTIDE SEQUENCE [LARGE SCALE GENOMIC DNA]</scope>
    <source>
        <strain evidence="1 3">NBRC 107715</strain>
    </source>
</reference>
<keyword evidence="4" id="KW-1185">Reference proteome</keyword>